<evidence type="ECO:0000256" key="1">
    <source>
        <dbReference type="ARBA" id="ARBA00023015"/>
    </source>
</evidence>
<comment type="caution">
    <text evidence="8">The sequence shown here is derived from an EMBL/GenBank/DDBJ whole genome shotgun (WGS) entry which is preliminary data.</text>
</comment>
<feature type="region of interest" description="Disordered" evidence="5">
    <location>
        <begin position="260"/>
        <end position="285"/>
    </location>
</feature>
<dbReference type="CDD" id="cd00167">
    <property type="entry name" value="SANT"/>
    <property type="match status" value="3"/>
</dbReference>
<dbReference type="SUPFAM" id="SSF46689">
    <property type="entry name" value="Homeodomain-like"/>
    <property type="match status" value="3"/>
</dbReference>
<evidence type="ECO:0000256" key="3">
    <source>
        <dbReference type="ARBA" id="ARBA00023163"/>
    </source>
</evidence>
<dbReference type="GO" id="GO:0042796">
    <property type="term" value="P:snRNA transcription by RNA polymerase III"/>
    <property type="evidence" value="ECO:0007669"/>
    <property type="project" value="TreeGrafter"/>
</dbReference>
<dbReference type="SMART" id="SM00717">
    <property type="entry name" value="SANT"/>
    <property type="match status" value="3"/>
</dbReference>
<dbReference type="PROSITE" id="PS50090">
    <property type="entry name" value="MYB_LIKE"/>
    <property type="match status" value="3"/>
</dbReference>
<accession>A0AB34K8W1</accession>
<dbReference type="InterPro" id="IPR009057">
    <property type="entry name" value="Homeodomain-like_sf"/>
</dbReference>
<sequence length="435" mass="47501">MEGAVLDAPAEEGAMVGAVAEEMMDAVAAPETTVTAEAVATVADLGPSKKKRASGVPVPRWTPEEEERLKLAVHELGEKSWTLVAERLGNGRSATGIDQHWAIMMGKRKRPSKKDGEEEAGSPMTSSIATATIQAEVMPADGVNGIATELNANSVEKRRRHGGSTSRWTPEEEAKLKELVSQFGVRAWTQVTDGLGTSRTPSGVEQHWQVMNGKRKRKDRGSGVQATAITAIATNPDGTEIMPTAYTAPDGTVVPMVPTLANPDGPKAKRHRTPGGKTQRWSPEEEEKLKALVAEYSSSGHWPTIAEKLETGRTTAGVEQHWQILTGRRKRNTPNKGGMANGMHTAASVVVEATADEYAQQPQYMDAQVAYVDAQPEYAEQQAEYAEQQPEYAEQQPEYAEQQPEYAEEQPEYAEEQPEYAEEQQEYAEQQVGYD</sequence>
<dbReference type="GO" id="GO:0042795">
    <property type="term" value="P:snRNA transcription by RNA polymerase II"/>
    <property type="evidence" value="ECO:0007669"/>
    <property type="project" value="TreeGrafter"/>
</dbReference>
<dbReference type="Proteomes" id="UP001515480">
    <property type="component" value="Unassembled WGS sequence"/>
</dbReference>
<keyword evidence="1" id="KW-0805">Transcription regulation</keyword>
<keyword evidence="3" id="KW-0804">Transcription</keyword>
<reference evidence="8 9" key="1">
    <citation type="journal article" date="2024" name="Science">
        <title>Giant polyketide synthase enzymes in the biosynthesis of giant marine polyether toxins.</title>
        <authorList>
            <person name="Fallon T.R."/>
            <person name="Shende V.V."/>
            <person name="Wierzbicki I.H."/>
            <person name="Pendleton A.L."/>
            <person name="Watervoot N.F."/>
            <person name="Auber R.P."/>
            <person name="Gonzalez D.J."/>
            <person name="Wisecaver J.H."/>
            <person name="Moore B.S."/>
        </authorList>
    </citation>
    <scope>NUCLEOTIDE SEQUENCE [LARGE SCALE GENOMIC DNA]</scope>
    <source>
        <strain evidence="8 9">12B1</strain>
    </source>
</reference>
<dbReference type="GO" id="GO:0019185">
    <property type="term" value="C:snRNA-activating protein complex"/>
    <property type="evidence" value="ECO:0007669"/>
    <property type="project" value="TreeGrafter"/>
</dbReference>
<evidence type="ECO:0000313" key="8">
    <source>
        <dbReference type="EMBL" id="KAL1529807.1"/>
    </source>
</evidence>
<organism evidence="8 9">
    <name type="scientific">Prymnesium parvum</name>
    <name type="common">Toxic golden alga</name>
    <dbReference type="NCBI Taxonomy" id="97485"/>
    <lineage>
        <taxon>Eukaryota</taxon>
        <taxon>Haptista</taxon>
        <taxon>Haptophyta</taxon>
        <taxon>Prymnesiophyceae</taxon>
        <taxon>Prymnesiales</taxon>
        <taxon>Prymnesiaceae</taxon>
        <taxon>Prymnesium</taxon>
    </lineage>
</organism>
<keyword evidence="9" id="KW-1185">Reference proteome</keyword>
<evidence type="ECO:0000256" key="5">
    <source>
        <dbReference type="SAM" id="MobiDB-lite"/>
    </source>
</evidence>
<feature type="domain" description="HTH myb-type" evidence="7">
    <location>
        <begin position="60"/>
        <end position="109"/>
    </location>
</feature>
<dbReference type="PROSITE" id="PS51294">
    <property type="entry name" value="HTH_MYB"/>
    <property type="match status" value="3"/>
</dbReference>
<feature type="region of interest" description="Disordered" evidence="5">
    <location>
        <begin position="379"/>
        <end position="435"/>
    </location>
</feature>
<dbReference type="InterPro" id="IPR017930">
    <property type="entry name" value="Myb_dom"/>
</dbReference>
<dbReference type="InterPro" id="IPR051575">
    <property type="entry name" value="Myb-like_DNA-bd"/>
</dbReference>
<keyword evidence="2" id="KW-0238">DNA-binding</keyword>
<feature type="domain" description="HTH myb-type" evidence="7">
    <location>
        <begin position="167"/>
        <end position="216"/>
    </location>
</feature>
<evidence type="ECO:0000259" key="6">
    <source>
        <dbReference type="PROSITE" id="PS50090"/>
    </source>
</evidence>
<dbReference type="InterPro" id="IPR001005">
    <property type="entry name" value="SANT/Myb"/>
</dbReference>
<feature type="domain" description="HTH myb-type" evidence="7">
    <location>
        <begin position="273"/>
        <end position="330"/>
    </location>
</feature>
<feature type="domain" description="Myb-like" evidence="6">
    <location>
        <begin position="273"/>
        <end position="326"/>
    </location>
</feature>
<evidence type="ECO:0000259" key="7">
    <source>
        <dbReference type="PROSITE" id="PS51294"/>
    </source>
</evidence>
<dbReference type="PANTHER" id="PTHR46621">
    <property type="entry name" value="SNRNA-ACTIVATING PROTEIN COMPLEX SUBUNIT 4"/>
    <property type="match status" value="1"/>
</dbReference>
<feature type="domain" description="Myb-like" evidence="6">
    <location>
        <begin position="160"/>
        <end position="212"/>
    </location>
</feature>
<dbReference type="PANTHER" id="PTHR46621:SF1">
    <property type="entry name" value="SNRNA-ACTIVATING PROTEIN COMPLEX SUBUNIT 4"/>
    <property type="match status" value="1"/>
</dbReference>
<dbReference type="GO" id="GO:0000978">
    <property type="term" value="F:RNA polymerase II cis-regulatory region sequence-specific DNA binding"/>
    <property type="evidence" value="ECO:0007669"/>
    <property type="project" value="TreeGrafter"/>
</dbReference>
<dbReference type="AlphaFoldDB" id="A0AB34K8W1"/>
<evidence type="ECO:0000256" key="4">
    <source>
        <dbReference type="ARBA" id="ARBA00023242"/>
    </source>
</evidence>
<protein>
    <submittedName>
        <fullName evidence="8">Uncharacterized protein</fullName>
    </submittedName>
</protein>
<gene>
    <name evidence="8" type="ORF">AB1Y20_000739</name>
</gene>
<keyword evidence="4" id="KW-0539">Nucleus</keyword>
<feature type="compositionally biased region" description="Acidic residues" evidence="5">
    <location>
        <begin position="406"/>
        <end position="426"/>
    </location>
</feature>
<feature type="region of interest" description="Disordered" evidence="5">
    <location>
        <begin position="107"/>
        <end position="127"/>
    </location>
</feature>
<dbReference type="Gene3D" id="1.10.10.60">
    <property type="entry name" value="Homeodomain-like"/>
    <property type="match status" value="3"/>
</dbReference>
<feature type="domain" description="Myb-like" evidence="6">
    <location>
        <begin position="60"/>
        <end position="105"/>
    </location>
</feature>
<name>A0AB34K8W1_PRYPA</name>
<dbReference type="Pfam" id="PF00249">
    <property type="entry name" value="Myb_DNA-binding"/>
    <property type="match status" value="3"/>
</dbReference>
<dbReference type="EMBL" id="JBGBPQ010000001">
    <property type="protein sequence ID" value="KAL1529807.1"/>
    <property type="molecule type" value="Genomic_DNA"/>
</dbReference>
<dbReference type="GO" id="GO:0001006">
    <property type="term" value="F:RNA polymerase III type 3 promoter sequence-specific DNA binding"/>
    <property type="evidence" value="ECO:0007669"/>
    <property type="project" value="TreeGrafter"/>
</dbReference>
<feature type="compositionally biased region" description="Low complexity" evidence="5">
    <location>
        <begin position="379"/>
        <end position="405"/>
    </location>
</feature>
<evidence type="ECO:0000256" key="2">
    <source>
        <dbReference type="ARBA" id="ARBA00023125"/>
    </source>
</evidence>
<proteinExistence type="predicted"/>
<evidence type="ECO:0000313" key="9">
    <source>
        <dbReference type="Proteomes" id="UP001515480"/>
    </source>
</evidence>